<dbReference type="Pfam" id="PF00528">
    <property type="entry name" value="BPD_transp_1"/>
    <property type="match status" value="1"/>
</dbReference>
<evidence type="ECO:0000256" key="5">
    <source>
        <dbReference type="RuleBase" id="RU363032"/>
    </source>
</evidence>
<dbReference type="NCBIfam" id="NF011596">
    <property type="entry name" value="PRK15021.1"/>
    <property type="match status" value="1"/>
</dbReference>
<feature type="transmembrane region" description="Helical" evidence="5">
    <location>
        <begin position="145"/>
        <end position="171"/>
    </location>
</feature>
<feature type="transmembrane region" description="Helical" evidence="5">
    <location>
        <begin position="312"/>
        <end position="331"/>
    </location>
</feature>
<dbReference type="CDD" id="cd06261">
    <property type="entry name" value="TM_PBP2"/>
    <property type="match status" value="1"/>
</dbReference>
<reference evidence="7" key="2">
    <citation type="submission" date="2023-07" db="EMBL/GenBank/DDBJ databases">
        <authorList>
            <person name="Aydin F."/>
            <person name="Tarhane S."/>
            <person name="Saticioglu I.B."/>
            <person name="Karakaya E."/>
            <person name="Abay S."/>
            <person name="Guran O."/>
            <person name="Bozkurt E."/>
            <person name="Uzum N."/>
            <person name="Olgun K."/>
            <person name="Jablonski D."/>
        </authorList>
    </citation>
    <scope>NUCLEOTIDE SEQUENCE</scope>
    <source>
        <strain evidence="7">Faydin-H75</strain>
    </source>
</reference>
<name>A0AA90TBR8_9HELI</name>
<keyword evidence="4 5" id="KW-0472">Membrane</keyword>
<keyword evidence="3 5" id="KW-1133">Transmembrane helix</keyword>
<evidence type="ECO:0000256" key="3">
    <source>
        <dbReference type="ARBA" id="ARBA00022989"/>
    </source>
</evidence>
<evidence type="ECO:0000313" key="8">
    <source>
        <dbReference type="EMBL" id="MDP2539061.1"/>
    </source>
</evidence>
<dbReference type="Proteomes" id="UP001240777">
    <property type="component" value="Unassembled WGS sequence"/>
</dbReference>
<feature type="transmembrane region" description="Helical" evidence="5">
    <location>
        <begin position="251"/>
        <end position="270"/>
    </location>
</feature>
<reference evidence="8 10" key="1">
    <citation type="submission" date="2023-07" db="EMBL/GenBank/DDBJ databases">
        <title>Unpublished Manusciprt.</title>
        <authorList>
            <person name="Aydin F."/>
            <person name="Tarhane S."/>
            <person name="Saticioglu I.B."/>
            <person name="Karakaya E."/>
            <person name="Abay S."/>
            <person name="Guran O."/>
            <person name="Bozkurt E."/>
            <person name="Uzum N."/>
            <person name="Olgun K."/>
            <person name="Jablonski D."/>
        </authorList>
    </citation>
    <scope>NUCLEOTIDE SEQUENCE</scope>
    <source>
        <strain evidence="10">faydin-H75</strain>
        <strain evidence="8">Faydin-H76</strain>
    </source>
</reference>
<accession>A0AA90TBR8</accession>
<dbReference type="Pfam" id="PF12911">
    <property type="entry name" value="OppC_N"/>
    <property type="match status" value="1"/>
</dbReference>
<dbReference type="GO" id="GO:0005886">
    <property type="term" value="C:plasma membrane"/>
    <property type="evidence" value="ECO:0007669"/>
    <property type="project" value="UniProtKB-SubCell"/>
</dbReference>
<organism evidence="8 9">
    <name type="scientific">Helicobacter cappadocius</name>
    <dbReference type="NCBI Taxonomy" id="3063998"/>
    <lineage>
        <taxon>Bacteria</taxon>
        <taxon>Pseudomonadati</taxon>
        <taxon>Campylobacterota</taxon>
        <taxon>Epsilonproteobacteria</taxon>
        <taxon>Campylobacterales</taxon>
        <taxon>Helicobacteraceae</taxon>
        <taxon>Helicobacter</taxon>
    </lineage>
</organism>
<dbReference type="GO" id="GO:0055085">
    <property type="term" value="P:transmembrane transport"/>
    <property type="evidence" value="ECO:0007669"/>
    <property type="project" value="InterPro"/>
</dbReference>
<dbReference type="Proteomes" id="UP001177258">
    <property type="component" value="Unassembled WGS sequence"/>
</dbReference>
<dbReference type="InterPro" id="IPR035906">
    <property type="entry name" value="MetI-like_sf"/>
</dbReference>
<reference evidence="7 9" key="3">
    <citation type="journal article" date="2024" name="Syst. Appl. Microbiol.">
        <title>Helicobacter cappadocius sp. nov., from lizards: The first psychrotrophic Helicobacter species.</title>
        <authorList>
            <person name="Aydin F."/>
            <person name="Tarhane S."/>
            <person name="Karakaya E."/>
            <person name="Abay S."/>
            <person name="Kayman T."/>
            <person name="Guran O."/>
            <person name="Bozkurt E."/>
            <person name="Uzum N."/>
            <person name="Avci A."/>
            <person name="Olgun K."/>
            <person name="Jablonski D."/>
            <person name="Guran C."/>
            <person name="Burcin Saticioglu I."/>
        </authorList>
    </citation>
    <scope>NUCLEOTIDE SEQUENCE [LARGE SCALE GENOMIC DNA]</scope>
    <source>
        <strain evidence="7">Faydin-H75</strain>
        <strain evidence="9">faydin-H76</strain>
    </source>
</reference>
<feature type="transmembrane region" description="Helical" evidence="5">
    <location>
        <begin position="183"/>
        <end position="202"/>
    </location>
</feature>
<dbReference type="Gene3D" id="1.10.3720.10">
    <property type="entry name" value="MetI-like"/>
    <property type="match status" value="1"/>
</dbReference>
<dbReference type="RefSeq" id="WP_305516794.1">
    <property type="nucleotide sequence ID" value="NZ_JAUPEV010000004.1"/>
</dbReference>
<sequence length="343" mass="38504">MVFFGFANSPILKQRWRIFCKNKRAFYSLWIFIILFLVSMSADFIANQKPLFIYKDHKAYFPIFISYPEKVFGGDFDTEANYNDPYVKKLLQNAFVIYPIIPYSYNTIVMDLDSPAPNPPSFKHWLGTDDQARDVSARLLYGYRISLIFALILSFFSVIIGVSVGALQGYYGGALDLFGQRFVEIWSGVPMLFLVIIISSFIAPNFWWILALVLLFSWMSLVGVVRAEFLRGRNMDYVRASKALGSSDIRIIFYHILPNALVATITYIPFIMAGSIAALTSLDFLGFGMPVGSASLGELLSQGKNNLTSPHLAIVGFMAVAILLSVLVFIGEGVRDAFDSNVR</sequence>
<feature type="transmembrane region" description="Helical" evidence="5">
    <location>
        <begin position="208"/>
        <end position="230"/>
    </location>
</feature>
<dbReference type="GO" id="GO:0042884">
    <property type="term" value="P:microcin transport"/>
    <property type="evidence" value="ECO:0007669"/>
    <property type="project" value="TreeGrafter"/>
</dbReference>
<evidence type="ECO:0000313" key="7">
    <source>
        <dbReference type="EMBL" id="MDO7252949.1"/>
    </source>
</evidence>
<comment type="subcellular location">
    <subcellularLocation>
        <location evidence="1 5">Cell membrane</location>
        <topology evidence="1 5">Multi-pass membrane protein</topology>
    </subcellularLocation>
</comment>
<keyword evidence="10" id="KW-1185">Reference proteome</keyword>
<dbReference type="PANTHER" id="PTHR30325">
    <property type="entry name" value="MEMBRANE COMPONENT OF ABC TRANSPORTER"/>
    <property type="match status" value="1"/>
</dbReference>
<comment type="similarity">
    <text evidence="5">Belongs to the binding-protein-dependent transport system permease family.</text>
</comment>
<dbReference type="EMBL" id="JAUPEV010000004">
    <property type="protein sequence ID" value="MDO7252949.1"/>
    <property type="molecule type" value="Genomic_DNA"/>
</dbReference>
<dbReference type="InterPro" id="IPR025966">
    <property type="entry name" value="OppC_N"/>
</dbReference>
<dbReference type="EMBL" id="JAUYZK010000005">
    <property type="protein sequence ID" value="MDP2539061.1"/>
    <property type="molecule type" value="Genomic_DNA"/>
</dbReference>
<gene>
    <name evidence="7" type="ORF">Q5I04_03345</name>
    <name evidence="8" type="ORF">Q5I06_04655</name>
</gene>
<dbReference type="InterPro" id="IPR000515">
    <property type="entry name" value="MetI-like"/>
</dbReference>
<evidence type="ECO:0000313" key="10">
    <source>
        <dbReference type="Proteomes" id="UP001240777"/>
    </source>
</evidence>
<keyword evidence="5" id="KW-0813">Transport</keyword>
<dbReference type="PANTHER" id="PTHR30325:SF0">
    <property type="entry name" value="INNER MEMBRANE ABC TRANSPORTER PERMEASE PROTEIN YEJE"/>
    <property type="match status" value="1"/>
</dbReference>
<dbReference type="SUPFAM" id="SSF161098">
    <property type="entry name" value="MetI-like"/>
    <property type="match status" value="1"/>
</dbReference>
<protein>
    <submittedName>
        <fullName evidence="8">ABC transporter permease</fullName>
    </submittedName>
</protein>
<evidence type="ECO:0000259" key="6">
    <source>
        <dbReference type="PROSITE" id="PS50928"/>
    </source>
</evidence>
<evidence type="ECO:0000313" key="9">
    <source>
        <dbReference type="Proteomes" id="UP001177258"/>
    </source>
</evidence>
<comment type="caution">
    <text evidence="8">The sequence shown here is derived from an EMBL/GenBank/DDBJ whole genome shotgun (WGS) entry which is preliminary data.</text>
</comment>
<evidence type="ECO:0000256" key="2">
    <source>
        <dbReference type="ARBA" id="ARBA00022692"/>
    </source>
</evidence>
<feature type="transmembrane region" description="Helical" evidence="5">
    <location>
        <begin position="25"/>
        <end position="46"/>
    </location>
</feature>
<dbReference type="AlphaFoldDB" id="A0AA90TBR8"/>
<proteinExistence type="inferred from homology"/>
<keyword evidence="2 5" id="KW-0812">Transmembrane</keyword>
<dbReference type="PROSITE" id="PS50928">
    <property type="entry name" value="ABC_TM1"/>
    <property type="match status" value="1"/>
</dbReference>
<feature type="domain" description="ABC transmembrane type-1" evidence="6">
    <location>
        <begin position="143"/>
        <end position="330"/>
    </location>
</feature>
<evidence type="ECO:0000256" key="1">
    <source>
        <dbReference type="ARBA" id="ARBA00004651"/>
    </source>
</evidence>
<evidence type="ECO:0000256" key="4">
    <source>
        <dbReference type="ARBA" id="ARBA00023136"/>
    </source>
</evidence>